<dbReference type="Proteomes" id="UP000676194">
    <property type="component" value="Chromosome"/>
</dbReference>
<evidence type="ECO:0000313" key="3">
    <source>
        <dbReference type="Proteomes" id="UP000676194"/>
    </source>
</evidence>
<evidence type="ECO:0000256" key="1">
    <source>
        <dbReference type="SAM" id="SignalP"/>
    </source>
</evidence>
<gene>
    <name evidence="2" type="ORF">KIH39_03780</name>
</gene>
<sequence>MNFRKFMIAASIVSVPVLTVGTAFAQQPSSSEKSIQSSFVKTTSANAESNNAQGEWTTITGQILFPKNEKIPVMANITPNKDVQACLKDGPFSDETWVINPKNRGIRNAVVYLVPEGFKRGDKFPADSINPKVAKPAKPNAEIDQPCCSFIPHVLAMQEGQSLIIKNSASIPHNAKLAGGNIDINPLIPSGGQHDVGLIKADLFPLSLSCSIHGWMNAKIFVFDHPYFAVTDADGKFEIKDAPVGKFNLAIWHESQGWSWAGTPAKGRLGVKIDLTPGKTALDPIEFKLKPTEGK</sequence>
<keyword evidence="3" id="KW-1185">Reference proteome</keyword>
<proteinExistence type="predicted"/>
<dbReference type="AlphaFoldDB" id="A0A8E6B9J3"/>
<dbReference type="InterPro" id="IPR008969">
    <property type="entry name" value="CarboxyPept-like_regulatory"/>
</dbReference>
<dbReference type="SUPFAM" id="SSF49503">
    <property type="entry name" value="Cupredoxins"/>
    <property type="match status" value="1"/>
</dbReference>
<keyword evidence="1" id="KW-0732">Signal</keyword>
<protein>
    <submittedName>
        <fullName evidence="2">Uncharacterized protein</fullName>
    </submittedName>
</protein>
<dbReference type="KEGG" id="tsph:KIH39_03780"/>
<feature type="chain" id="PRO_5034501241" evidence="1">
    <location>
        <begin position="26"/>
        <end position="295"/>
    </location>
</feature>
<dbReference type="EMBL" id="CP074694">
    <property type="protein sequence ID" value="QVL33048.1"/>
    <property type="molecule type" value="Genomic_DNA"/>
</dbReference>
<dbReference type="SUPFAM" id="SSF49464">
    <property type="entry name" value="Carboxypeptidase regulatory domain-like"/>
    <property type="match status" value="1"/>
</dbReference>
<dbReference type="InterPro" id="IPR008972">
    <property type="entry name" value="Cupredoxin"/>
</dbReference>
<accession>A0A8E6B9J3</accession>
<evidence type="ECO:0000313" key="2">
    <source>
        <dbReference type="EMBL" id="QVL33048.1"/>
    </source>
</evidence>
<name>A0A8E6B9J3_9BACT</name>
<reference evidence="2" key="1">
    <citation type="submission" date="2021-05" db="EMBL/GenBank/DDBJ databases">
        <title>Complete genome sequence of the cellulolytic planctomycete Telmatocola sphagniphila SP2T and characterization of the first cellulase from planctomycetes.</title>
        <authorList>
            <person name="Rakitin A.L."/>
            <person name="Beletsky A.V."/>
            <person name="Naumoff D.G."/>
            <person name="Kulichevskaya I.S."/>
            <person name="Mardanov A.V."/>
            <person name="Ravin N.V."/>
            <person name="Dedysh S.N."/>
        </authorList>
    </citation>
    <scope>NUCLEOTIDE SEQUENCE</scope>
    <source>
        <strain evidence="2">SP2T</strain>
    </source>
</reference>
<dbReference type="RefSeq" id="WP_213497938.1">
    <property type="nucleotide sequence ID" value="NZ_CP074694.1"/>
</dbReference>
<feature type="signal peptide" evidence="1">
    <location>
        <begin position="1"/>
        <end position="25"/>
    </location>
</feature>
<organism evidence="2 3">
    <name type="scientific">Telmatocola sphagniphila</name>
    <dbReference type="NCBI Taxonomy" id="1123043"/>
    <lineage>
        <taxon>Bacteria</taxon>
        <taxon>Pseudomonadati</taxon>
        <taxon>Planctomycetota</taxon>
        <taxon>Planctomycetia</taxon>
        <taxon>Gemmatales</taxon>
        <taxon>Gemmataceae</taxon>
    </lineage>
</organism>